<name>A0A1A6GKW8_NEOLE</name>
<reference evidence="2 3" key="1">
    <citation type="submission" date="2016-06" db="EMBL/GenBank/DDBJ databases">
        <title>The Draft Genome Sequence and Annotation of the Desert Woodrat Neotoma lepida.</title>
        <authorList>
            <person name="Campbell M."/>
            <person name="Oakeson K.F."/>
            <person name="Yandell M."/>
            <person name="Halpert J.R."/>
            <person name="Dearing D."/>
        </authorList>
    </citation>
    <scope>NUCLEOTIDE SEQUENCE [LARGE SCALE GENOMIC DNA]</scope>
    <source>
        <strain evidence="2">417</strain>
        <tissue evidence="2">Liver</tissue>
    </source>
</reference>
<feature type="region of interest" description="Disordered" evidence="1">
    <location>
        <begin position="41"/>
        <end position="78"/>
    </location>
</feature>
<protein>
    <submittedName>
        <fullName evidence="2">Uncharacterized protein</fullName>
    </submittedName>
</protein>
<accession>A0A1A6GKW8</accession>
<organism evidence="2 3">
    <name type="scientific">Neotoma lepida</name>
    <name type="common">Desert woodrat</name>
    <dbReference type="NCBI Taxonomy" id="56216"/>
    <lineage>
        <taxon>Eukaryota</taxon>
        <taxon>Metazoa</taxon>
        <taxon>Chordata</taxon>
        <taxon>Craniata</taxon>
        <taxon>Vertebrata</taxon>
        <taxon>Euteleostomi</taxon>
        <taxon>Mammalia</taxon>
        <taxon>Eutheria</taxon>
        <taxon>Euarchontoglires</taxon>
        <taxon>Glires</taxon>
        <taxon>Rodentia</taxon>
        <taxon>Myomorpha</taxon>
        <taxon>Muroidea</taxon>
        <taxon>Cricetidae</taxon>
        <taxon>Neotominae</taxon>
        <taxon>Neotoma</taxon>
    </lineage>
</organism>
<dbReference type="Proteomes" id="UP000092124">
    <property type="component" value="Unassembled WGS sequence"/>
</dbReference>
<sequence length="78" mass="8570">MAVPDTNSSLWYQSWPPGLQTDSPTLLPAVSINRKFRAMMSGFSLPPQKSQDDQHHLPKQPPLPALLAQHSIPGKGKV</sequence>
<evidence type="ECO:0000313" key="2">
    <source>
        <dbReference type="EMBL" id="OBS66923.1"/>
    </source>
</evidence>
<keyword evidence="3" id="KW-1185">Reference proteome</keyword>
<comment type="caution">
    <text evidence="2">The sequence shown here is derived from an EMBL/GenBank/DDBJ whole genome shotgun (WGS) entry which is preliminary data.</text>
</comment>
<gene>
    <name evidence="2" type="ORF">A6R68_04512</name>
</gene>
<evidence type="ECO:0000256" key="1">
    <source>
        <dbReference type="SAM" id="MobiDB-lite"/>
    </source>
</evidence>
<evidence type="ECO:0000313" key="3">
    <source>
        <dbReference type="Proteomes" id="UP000092124"/>
    </source>
</evidence>
<dbReference type="EMBL" id="LZPO01087168">
    <property type="protein sequence ID" value="OBS66923.1"/>
    <property type="molecule type" value="Genomic_DNA"/>
</dbReference>
<proteinExistence type="predicted"/>
<dbReference type="AlphaFoldDB" id="A0A1A6GKW8"/>